<evidence type="ECO:0000256" key="1">
    <source>
        <dbReference type="SAM" id="SignalP"/>
    </source>
</evidence>
<feature type="chain" id="PRO_5039293644" evidence="1">
    <location>
        <begin position="27"/>
        <end position="1544"/>
    </location>
</feature>
<keyword evidence="1" id="KW-0732">Signal</keyword>
<dbReference type="Proteomes" id="UP000824055">
    <property type="component" value="Unassembled WGS sequence"/>
</dbReference>
<name>A0A9D2JWW5_9BACT</name>
<protein>
    <submittedName>
        <fullName evidence="2">Uncharacterized protein</fullName>
    </submittedName>
</protein>
<reference evidence="2" key="2">
    <citation type="submission" date="2021-04" db="EMBL/GenBank/DDBJ databases">
        <authorList>
            <person name="Gilroy R."/>
        </authorList>
    </citation>
    <scope>NUCLEOTIDE SEQUENCE</scope>
    <source>
        <strain evidence="2">ChiHecec3B27-8219</strain>
    </source>
</reference>
<evidence type="ECO:0000313" key="2">
    <source>
        <dbReference type="EMBL" id="HIZ69562.1"/>
    </source>
</evidence>
<comment type="caution">
    <text evidence="2">The sequence shown here is derived from an EMBL/GenBank/DDBJ whole genome shotgun (WGS) entry which is preliminary data.</text>
</comment>
<reference evidence="2" key="1">
    <citation type="journal article" date="2021" name="PeerJ">
        <title>Extensive microbial diversity within the chicken gut microbiome revealed by metagenomics and culture.</title>
        <authorList>
            <person name="Gilroy R."/>
            <person name="Ravi A."/>
            <person name="Getino M."/>
            <person name="Pursley I."/>
            <person name="Horton D.L."/>
            <person name="Alikhan N.F."/>
            <person name="Baker D."/>
            <person name="Gharbi K."/>
            <person name="Hall N."/>
            <person name="Watson M."/>
            <person name="Adriaenssens E.M."/>
            <person name="Foster-Nyarko E."/>
            <person name="Jarju S."/>
            <person name="Secka A."/>
            <person name="Antonio M."/>
            <person name="Oren A."/>
            <person name="Chaudhuri R.R."/>
            <person name="La Ragione R."/>
            <person name="Hildebrand F."/>
            <person name="Pallen M.J."/>
        </authorList>
    </citation>
    <scope>NUCLEOTIDE SEQUENCE</scope>
    <source>
        <strain evidence="2">ChiHecec3B27-8219</strain>
    </source>
</reference>
<gene>
    <name evidence="2" type="ORF">H9966_06760</name>
</gene>
<feature type="signal peptide" evidence="1">
    <location>
        <begin position="1"/>
        <end position="26"/>
    </location>
</feature>
<proteinExistence type="predicted"/>
<accession>A0A9D2JWW5</accession>
<organism evidence="2 3">
    <name type="scientific">Candidatus Prevotella avicola</name>
    <dbReference type="NCBI Taxonomy" id="2838738"/>
    <lineage>
        <taxon>Bacteria</taxon>
        <taxon>Pseudomonadati</taxon>
        <taxon>Bacteroidota</taxon>
        <taxon>Bacteroidia</taxon>
        <taxon>Bacteroidales</taxon>
        <taxon>Prevotellaceae</taxon>
        <taxon>Prevotella</taxon>
    </lineage>
</organism>
<sequence>MRHLITKLANMMAMAALLMTATPMMAQEEQPITVDGCRPLLAPDCVVDDIVEQVTVQGSGNTDYTKVQDADLTNYTVIPSVANVSALYNPIISIRDLKHKYKGGQKVGFVVGGSGSLLTVEVLKGLTIMLFNDNKQVGEAISISTENFSVLSLNLISQKGQRTIMVDTPEDVIFDEIMLCSSGVADLGLLSSMQIYYGFVGDGEKKLQNTSETDNSFSSFETIGKEPLKITNPDDSHEDYKIPATILDLASYGNVTVQYNDKNNNPVYGPKKAEVGFVFSSASLAKIKLFGSTTLRLKKLVNNTEHVVMEKVLRADVLDIEVGNGEEEARYSMIIDTDKDWNAIQLETGGAGLGVEDTYIKYAYVREFVIPEAAERHDLNLSADALLCANENTYTLSSGVDVKWKLASPSGANVTIDSGDKYVKNTNVTFNSGSPKGIYVFEATDDDGCTGKVTLYRGKTQEMEEATANAFTGTPLDAINDHVALSKPSDGGLLVIDGLEDAENIIDGDLNSYATYAKGLQLAANTCIVSVKKDDDQPFAPAQAAVVGFVAETPGKLLGADVLTFYRIVLYNNGDEVYNSATGTNNVINASLIGAPGSGMIRYAIKVPEGTEFDEFALCTSGVLNLDLTNQSMKIYNAFTADENLVTMPVGPLGSKYVTSLNVDNGARINYAKTGAQTSLVNVVSVSNGLGYLVDNNLTTGNEDGKGMTNYAVAGVLSGSRLAIKTGRQYQGGRWVGLVMKRTPGLADVEVLNLGMTISTAINGKDTGDKGGTNASLLSNTNIIGWGDYFYVSVYATQPFDEVRFEKGELVQALSELEYLGFYTYADQDMDGIPDEEDPDFCEEDIVIDFSDPDFAVDINSLCASNAKDKVTATITAKSATQVAYTISDIDRKEVVKSGKLSSADGKFTYIIDFTDPSLLDGNGIPQYGRYELKVTLPDNPLFTPGRKQFTIHATQTRWQPQLTEDMKQYSSDWNEWKNWTQGVPVIGCTDVVIPGNAQSYPVLSPKAADAATDINSCENIHFMTGGEVKGTEYLKYEYASVDFELQAGRYYMLSTPLKATYAGDYFIPAEMNGSQDNDLFTRLDEKTSPENRFSPRIYQRLWEHSAPIQEAVENVTGDVANLTTTVSVDETRWTPPFNGLTQPYGFENDKKMVTGFSLKADAEDLTVTTLKFRMPKEHTRYHYFNDKKQETDLYENIDRGGKAGKLYTDDLSGEDWNLKLNLVLDNPSDYFVVGNPFMTHINIQKFLKDNPSITELKVYDGNAMNSAILSDGELVSNTDGTWTSIAPMQAFFAKVETASETCPINFTKDMLETQPENNQMLLSYQDNENRAMESSNQVMIKAKVGNGASSQALIRFNDHASTAFVNGEDGALLVDNEARPQIQVFTLANNRAADIQQTPQTDHITLGVIMAEPAPLELSLTGDTDWNLYDIKTGMTYSMAGGNIVNLGTVSSSTGRYVLVRDVTAIENIKPASGLTLSRTSHGTISIRTADGSALRECSVYSIDGKLIDSTRGGMSEVELKAAKGICIVKAAKADGTSYVQKM</sequence>
<dbReference type="EMBL" id="DXBE01000050">
    <property type="protein sequence ID" value="HIZ69562.1"/>
    <property type="molecule type" value="Genomic_DNA"/>
</dbReference>
<evidence type="ECO:0000313" key="3">
    <source>
        <dbReference type="Proteomes" id="UP000824055"/>
    </source>
</evidence>